<gene>
    <name evidence="1" type="ORF">EVJ48_03345</name>
</gene>
<dbReference type="EMBL" id="SHMQ01000006">
    <property type="protein sequence ID" value="RZV39734.1"/>
    <property type="molecule type" value="Genomic_DNA"/>
</dbReference>
<dbReference type="PANTHER" id="PTHR37029">
    <property type="entry name" value="SSR1768 PROTEIN"/>
    <property type="match status" value="1"/>
</dbReference>
<proteinExistence type="predicted"/>
<evidence type="ECO:0000313" key="1">
    <source>
        <dbReference type="EMBL" id="RZV39734.1"/>
    </source>
</evidence>
<sequence length="66" mass="7445">MKLIVDKESDALYFRLDESSIIESEEVEPGIILDFNSDGKVVGIEMLSLSARIKPEQLKVLQYETA</sequence>
<dbReference type="Pfam" id="PF10049">
    <property type="entry name" value="DUF2283"/>
    <property type="match status" value="1"/>
</dbReference>
<accession>A0A520XEX0</accession>
<name>A0A520XEX0_9DELT</name>
<organism evidence="1 2">
    <name type="scientific">Candidatus Acidulodesulfobacterium acidiphilum</name>
    <dbReference type="NCBI Taxonomy" id="2597224"/>
    <lineage>
        <taxon>Bacteria</taxon>
        <taxon>Deltaproteobacteria</taxon>
        <taxon>Candidatus Acidulodesulfobacterales</taxon>
        <taxon>Candidatus Acidulodesulfobacterium</taxon>
    </lineage>
</organism>
<dbReference type="PANTHER" id="PTHR37029:SF1">
    <property type="entry name" value="SSR1768 PROTEIN"/>
    <property type="match status" value="1"/>
</dbReference>
<reference evidence="1 2" key="1">
    <citation type="submission" date="2019-01" db="EMBL/GenBank/DDBJ databases">
        <title>Insights into ecological role of a new deltaproteobacterial order Candidatus Sinidesulfobacterales (Sva0485) by metagenomics and metatranscriptomics.</title>
        <authorList>
            <person name="Tan S."/>
            <person name="Liu J."/>
            <person name="Fang Y."/>
            <person name="Hedlund B."/>
            <person name="Lian Z.-H."/>
            <person name="Huang L.-Y."/>
            <person name="Li J.-T."/>
            <person name="Huang L.-N."/>
            <person name="Li W.-J."/>
            <person name="Jiang H.-C."/>
            <person name="Dong H.-L."/>
            <person name="Shu W.-S."/>
        </authorList>
    </citation>
    <scope>NUCLEOTIDE SEQUENCE [LARGE SCALE GENOMIC DNA]</scope>
    <source>
        <strain evidence="1">AP4</strain>
    </source>
</reference>
<evidence type="ECO:0000313" key="2">
    <source>
        <dbReference type="Proteomes" id="UP000322454"/>
    </source>
</evidence>
<dbReference type="InterPro" id="IPR019270">
    <property type="entry name" value="DUF2283"/>
</dbReference>
<protein>
    <submittedName>
        <fullName evidence="1">DUF2283 domain-containing protein</fullName>
    </submittedName>
</protein>
<comment type="caution">
    <text evidence="1">The sequence shown here is derived from an EMBL/GenBank/DDBJ whole genome shotgun (WGS) entry which is preliminary data.</text>
</comment>
<dbReference type="AlphaFoldDB" id="A0A520XEX0"/>
<dbReference type="Proteomes" id="UP000322454">
    <property type="component" value="Unassembled WGS sequence"/>
</dbReference>